<dbReference type="GO" id="GO:0030163">
    <property type="term" value="P:protein catabolic process"/>
    <property type="evidence" value="ECO:0007669"/>
    <property type="project" value="InterPro"/>
</dbReference>
<gene>
    <name evidence="2" type="primary">clpS_8</name>
    <name evidence="2" type="ORF">SDC9_55767</name>
</gene>
<dbReference type="GO" id="GO:0006508">
    <property type="term" value="P:proteolysis"/>
    <property type="evidence" value="ECO:0007669"/>
    <property type="project" value="UniProtKB-KW"/>
</dbReference>
<keyword evidence="2" id="KW-0645">Protease</keyword>
<dbReference type="Pfam" id="PF02617">
    <property type="entry name" value="ClpS"/>
    <property type="match status" value="1"/>
</dbReference>
<accession>A0A644WZW9</accession>
<dbReference type="SUPFAM" id="SSF54736">
    <property type="entry name" value="ClpS-like"/>
    <property type="match status" value="1"/>
</dbReference>
<protein>
    <submittedName>
        <fullName evidence="2">ATP-dependent Clp protease adapter protein ClpS</fullName>
    </submittedName>
</protein>
<keyword evidence="2" id="KW-0378">Hydrolase</keyword>
<dbReference type="AlphaFoldDB" id="A0A644WZW9"/>
<name>A0A644WZW9_9ZZZZ</name>
<reference evidence="2" key="1">
    <citation type="submission" date="2019-08" db="EMBL/GenBank/DDBJ databases">
        <authorList>
            <person name="Kucharzyk K."/>
            <person name="Murdoch R.W."/>
            <person name="Higgins S."/>
            <person name="Loffler F."/>
        </authorList>
    </citation>
    <scope>NUCLEOTIDE SEQUENCE</scope>
</reference>
<dbReference type="InterPro" id="IPR014719">
    <property type="entry name" value="Ribosomal_bL12_C/ClpS-like"/>
</dbReference>
<evidence type="ECO:0000259" key="1">
    <source>
        <dbReference type="Pfam" id="PF02617"/>
    </source>
</evidence>
<dbReference type="InterPro" id="IPR003769">
    <property type="entry name" value="ClpS_core"/>
</dbReference>
<organism evidence="2">
    <name type="scientific">bioreactor metagenome</name>
    <dbReference type="NCBI Taxonomy" id="1076179"/>
    <lineage>
        <taxon>unclassified sequences</taxon>
        <taxon>metagenomes</taxon>
        <taxon>ecological metagenomes</taxon>
    </lineage>
</organism>
<proteinExistence type="predicted"/>
<dbReference type="EMBL" id="VSSQ01001570">
    <property type="protein sequence ID" value="MPM09450.1"/>
    <property type="molecule type" value="Genomic_DNA"/>
</dbReference>
<dbReference type="GO" id="GO:0008233">
    <property type="term" value="F:peptidase activity"/>
    <property type="evidence" value="ECO:0007669"/>
    <property type="project" value="UniProtKB-KW"/>
</dbReference>
<dbReference type="Gene3D" id="3.30.1390.10">
    <property type="match status" value="1"/>
</dbReference>
<evidence type="ECO:0000313" key="2">
    <source>
        <dbReference type="EMBL" id="MPM09450.1"/>
    </source>
</evidence>
<feature type="domain" description="Adaptor protein ClpS core" evidence="1">
    <location>
        <begin position="41"/>
        <end position="104"/>
    </location>
</feature>
<comment type="caution">
    <text evidence="2">The sequence shown here is derived from an EMBL/GenBank/DDBJ whole genome shotgun (WGS) entry which is preliminary data.</text>
</comment>
<sequence length="113" mass="13102">MFFPKLTFERCFFLILKKSIKAVVKEIEKSLQSTDNKSETEKCLILINDDVNTFDHVIESLIDICNHSEEQAEQCALITHLKGKCAIRKGDREQLFQLKQQLSERQLTTVISE</sequence>